<accession>X0WZB6</accession>
<protein>
    <recommendedName>
        <fullName evidence="2">Glycosyl transferase family 1 domain-containing protein</fullName>
    </recommendedName>
</protein>
<dbReference type="Gene3D" id="3.40.50.2000">
    <property type="entry name" value="Glycogen Phosphorylase B"/>
    <property type="match status" value="1"/>
</dbReference>
<feature type="domain" description="Glycosyl transferase family 1" evidence="2">
    <location>
        <begin position="94"/>
        <end position="244"/>
    </location>
</feature>
<dbReference type="PANTHER" id="PTHR46401">
    <property type="entry name" value="GLYCOSYLTRANSFERASE WBBK-RELATED"/>
    <property type="match status" value="1"/>
</dbReference>
<reference evidence="3" key="1">
    <citation type="journal article" date="2014" name="Front. Microbiol.">
        <title>High frequency of phylogenetically diverse reductive dehalogenase-homologous genes in deep subseafloor sedimentary metagenomes.</title>
        <authorList>
            <person name="Kawai M."/>
            <person name="Futagami T."/>
            <person name="Toyoda A."/>
            <person name="Takaki Y."/>
            <person name="Nishi S."/>
            <person name="Hori S."/>
            <person name="Arai W."/>
            <person name="Tsubouchi T."/>
            <person name="Morono Y."/>
            <person name="Uchiyama I."/>
            <person name="Ito T."/>
            <person name="Fujiyama A."/>
            <person name="Inagaki F."/>
            <person name="Takami H."/>
        </authorList>
    </citation>
    <scope>NUCLEOTIDE SEQUENCE</scope>
    <source>
        <strain evidence="3">Expedition CK06-06</strain>
    </source>
</reference>
<feature type="non-terminal residue" evidence="3">
    <location>
        <position position="1"/>
    </location>
</feature>
<proteinExistence type="predicted"/>
<evidence type="ECO:0000256" key="1">
    <source>
        <dbReference type="ARBA" id="ARBA00022679"/>
    </source>
</evidence>
<dbReference type="Pfam" id="PF00534">
    <property type="entry name" value="Glycos_transf_1"/>
    <property type="match status" value="1"/>
</dbReference>
<dbReference type="InterPro" id="IPR001296">
    <property type="entry name" value="Glyco_trans_1"/>
</dbReference>
<comment type="caution">
    <text evidence="3">The sequence shown here is derived from an EMBL/GenBank/DDBJ whole genome shotgun (WGS) entry which is preliminary data.</text>
</comment>
<dbReference type="GO" id="GO:0016757">
    <property type="term" value="F:glycosyltransferase activity"/>
    <property type="evidence" value="ECO:0007669"/>
    <property type="project" value="InterPro"/>
</dbReference>
<dbReference type="CDD" id="cd03801">
    <property type="entry name" value="GT4_PimA-like"/>
    <property type="match status" value="1"/>
</dbReference>
<evidence type="ECO:0000313" key="3">
    <source>
        <dbReference type="EMBL" id="GAG36065.1"/>
    </source>
</evidence>
<organism evidence="3">
    <name type="scientific">marine sediment metagenome</name>
    <dbReference type="NCBI Taxonomy" id="412755"/>
    <lineage>
        <taxon>unclassified sequences</taxon>
        <taxon>metagenomes</taxon>
        <taxon>ecological metagenomes</taxon>
    </lineage>
</organism>
<name>X0WZB6_9ZZZZ</name>
<sequence>GQVNSKDIIDLRFPRYRHPEESILIREPDYIVVKSQLELRIAHKIYGLKNVSNLYNGVDTTFFNPNVANARAFLEKVGVESEHVIMSIAGSISKPEKGLDLVFKALPLIKEEFPDICYIIVGKVKPHKELEFRTKQKLLNLIDELGLKENVKFLGNFLPQDLARLYKASQIFLDPSIYGSINSTNLEALACGTPVICSKSVGAGEIINRCDAGFVVDRNPKTWSKLVSKLINNEKLAIEMGRRGSRVIL</sequence>
<feature type="non-terminal residue" evidence="3">
    <location>
        <position position="249"/>
    </location>
</feature>
<dbReference type="AlphaFoldDB" id="X0WZB6"/>
<dbReference type="PANTHER" id="PTHR46401:SF2">
    <property type="entry name" value="GLYCOSYLTRANSFERASE WBBK-RELATED"/>
    <property type="match status" value="1"/>
</dbReference>
<dbReference type="EMBL" id="BARS01044428">
    <property type="protein sequence ID" value="GAG36065.1"/>
    <property type="molecule type" value="Genomic_DNA"/>
</dbReference>
<keyword evidence="1" id="KW-0808">Transferase</keyword>
<gene>
    <name evidence="3" type="ORF">S01H1_67121</name>
</gene>
<dbReference type="SUPFAM" id="SSF53756">
    <property type="entry name" value="UDP-Glycosyltransferase/glycogen phosphorylase"/>
    <property type="match status" value="1"/>
</dbReference>
<evidence type="ECO:0000259" key="2">
    <source>
        <dbReference type="Pfam" id="PF00534"/>
    </source>
</evidence>
<dbReference type="GO" id="GO:0009103">
    <property type="term" value="P:lipopolysaccharide biosynthetic process"/>
    <property type="evidence" value="ECO:0007669"/>
    <property type="project" value="TreeGrafter"/>
</dbReference>